<feature type="compositionally biased region" description="Low complexity" evidence="5">
    <location>
        <begin position="34"/>
        <end position="55"/>
    </location>
</feature>
<feature type="region of interest" description="Disordered" evidence="5">
    <location>
        <begin position="28"/>
        <end position="55"/>
    </location>
</feature>
<dbReference type="InterPro" id="IPR006664">
    <property type="entry name" value="OMP_bac"/>
</dbReference>
<dbReference type="InterPro" id="IPR036737">
    <property type="entry name" value="OmpA-like_sf"/>
</dbReference>
<dbReference type="Pfam" id="PF00691">
    <property type="entry name" value="OmpA"/>
    <property type="match status" value="1"/>
</dbReference>
<accession>A0ABV6RAJ9</accession>
<dbReference type="InterPro" id="IPR006665">
    <property type="entry name" value="OmpA-like"/>
</dbReference>
<dbReference type="PROSITE" id="PS51257">
    <property type="entry name" value="PROKAR_LIPOPROTEIN"/>
    <property type="match status" value="1"/>
</dbReference>
<keyword evidence="2 4" id="KW-0472">Membrane</keyword>
<reference evidence="8 9" key="1">
    <citation type="submission" date="2024-09" db="EMBL/GenBank/DDBJ databases">
        <authorList>
            <person name="Sun Q."/>
            <person name="Mori K."/>
        </authorList>
    </citation>
    <scope>NUCLEOTIDE SEQUENCE [LARGE SCALE GENOMIC DNA]</scope>
    <source>
        <strain evidence="8 9">CICC 10874</strain>
    </source>
</reference>
<dbReference type="PANTHER" id="PTHR30329">
    <property type="entry name" value="STATOR ELEMENT OF FLAGELLAR MOTOR COMPLEX"/>
    <property type="match status" value="1"/>
</dbReference>
<dbReference type="RefSeq" id="WP_376979932.1">
    <property type="nucleotide sequence ID" value="NZ_JBHLSV010000008.1"/>
</dbReference>
<evidence type="ECO:0000256" key="6">
    <source>
        <dbReference type="SAM" id="SignalP"/>
    </source>
</evidence>
<evidence type="ECO:0000259" key="7">
    <source>
        <dbReference type="PROSITE" id="PS51123"/>
    </source>
</evidence>
<evidence type="ECO:0000256" key="2">
    <source>
        <dbReference type="ARBA" id="ARBA00023136"/>
    </source>
</evidence>
<sequence length="414" mass="41745">MNTFPRRMILMTGLVSTASVLSACSVEHVPPAPASSGPTATGADPTAADPAAATAEATTAAAAPLPTVPGFEVGVFPAVPLFELPDLSLLDASLSPFTTSISTRVPARPGLEIHPAGCGQALERTSGSRSMLLYGDGSGTLTGEDGEITNYGDGSGSFTLNGVEVEVYGDGSGSYDSGDVSIRNYGDGSGRVSAGGVSIDVYGDGSASRTGGGIEHHNYGDGSGSYEDADAGISIVNYGDGAGSYTDAAAGLEITNYGDGTGRVNGTDIEIAPIAPIPAVGTFPPLGVLAPMESCGTTITLQDGVLFDFGEDVIRADAAAVLDELAGALRDLSVPAAEIGGHTDAIGTDEFNQDLSERRAASVVAALRERSVTAELTSVGYGESLPVAPNEIGGTDNPAGRQLNRRVEILIPAF</sequence>
<dbReference type="PRINTS" id="PR01021">
    <property type="entry name" value="OMPADOMAIN"/>
</dbReference>
<keyword evidence="6" id="KW-0732">Signal</keyword>
<comment type="caution">
    <text evidence="8">The sequence shown here is derived from an EMBL/GenBank/DDBJ whole genome shotgun (WGS) entry which is preliminary data.</text>
</comment>
<name>A0ABV6RAJ9_9MICO</name>
<keyword evidence="9" id="KW-1185">Reference proteome</keyword>
<dbReference type="SUPFAM" id="SSF103088">
    <property type="entry name" value="OmpA-like"/>
    <property type="match status" value="1"/>
</dbReference>
<dbReference type="EMBL" id="JBHLSV010000008">
    <property type="protein sequence ID" value="MFC0673998.1"/>
    <property type="molecule type" value="Genomic_DNA"/>
</dbReference>
<proteinExistence type="predicted"/>
<dbReference type="PROSITE" id="PS51123">
    <property type="entry name" value="OMPA_2"/>
    <property type="match status" value="1"/>
</dbReference>
<gene>
    <name evidence="8" type="ORF">ACFFF6_08515</name>
</gene>
<feature type="domain" description="OmpA-like" evidence="7">
    <location>
        <begin position="294"/>
        <end position="414"/>
    </location>
</feature>
<keyword evidence="3" id="KW-0998">Cell outer membrane</keyword>
<organism evidence="8 9">
    <name type="scientific">Brachybacterium hainanense</name>
    <dbReference type="NCBI Taxonomy" id="1541174"/>
    <lineage>
        <taxon>Bacteria</taxon>
        <taxon>Bacillati</taxon>
        <taxon>Actinomycetota</taxon>
        <taxon>Actinomycetes</taxon>
        <taxon>Micrococcales</taxon>
        <taxon>Dermabacteraceae</taxon>
        <taxon>Brachybacterium</taxon>
    </lineage>
</organism>
<evidence type="ECO:0000256" key="4">
    <source>
        <dbReference type="PROSITE-ProRule" id="PRU00473"/>
    </source>
</evidence>
<feature type="chain" id="PRO_5045494836" evidence="6">
    <location>
        <begin position="24"/>
        <end position="414"/>
    </location>
</feature>
<evidence type="ECO:0000256" key="1">
    <source>
        <dbReference type="ARBA" id="ARBA00004442"/>
    </source>
</evidence>
<feature type="signal peptide" evidence="6">
    <location>
        <begin position="1"/>
        <end position="23"/>
    </location>
</feature>
<evidence type="ECO:0000313" key="8">
    <source>
        <dbReference type="EMBL" id="MFC0673998.1"/>
    </source>
</evidence>
<evidence type="ECO:0000256" key="3">
    <source>
        <dbReference type="ARBA" id="ARBA00023237"/>
    </source>
</evidence>
<dbReference type="Gene3D" id="3.30.1330.60">
    <property type="entry name" value="OmpA-like domain"/>
    <property type="match status" value="1"/>
</dbReference>
<dbReference type="CDD" id="cd07185">
    <property type="entry name" value="OmpA_C-like"/>
    <property type="match status" value="1"/>
</dbReference>
<protein>
    <submittedName>
        <fullName evidence="8">OmpA family protein</fullName>
    </submittedName>
</protein>
<evidence type="ECO:0000313" key="9">
    <source>
        <dbReference type="Proteomes" id="UP001589793"/>
    </source>
</evidence>
<comment type="subcellular location">
    <subcellularLocation>
        <location evidence="1">Cell outer membrane</location>
    </subcellularLocation>
</comment>
<dbReference type="PANTHER" id="PTHR30329:SF21">
    <property type="entry name" value="LIPOPROTEIN YIAD-RELATED"/>
    <property type="match status" value="1"/>
</dbReference>
<evidence type="ECO:0000256" key="5">
    <source>
        <dbReference type="SAM" id="MobiDB-lite"/>
    </source>
</evidence>
<dbReference type="Proteomes" id="UP001589793">
    <property type="component" value="Unassembled WGS sequence"/>
</dbReference>
<dbReference type="InterPro" id="IPR050330">
    <property type="entry name" value="Bact_OuterMem_StrucFunc"/>
</dbReference>